<evidence type="ECO:0000256" key="2">
    <source>
        <dbReference type="ARBA" id="ARBA00010333"/>
    </source>
</evidence>
<feature type="domain" description="Solute-binding protein family 3/N-terminal" evidence="6">
    <location>
        <begin position="39"/>
        <end position="270"/>
    </location>
</feature>
<evidence type="ECO:0000256" key="1">
    <source>
        <dbReference type="ARBA" id="ARBA00004196"/>
    </source>
</evidence>
<reference evidence="7 8" key="1">
    <citation type="submission" date="2016-07" db="EMBL/GenBank/DDBJ databases">
        <title>Caryophanon latum genome sequencing.</title>
        <authorList>
            <person name="Verma A."/>
            <person name="Pal Y."/>
            <person name="Krishnamurthi S."/>
        </authorList>
    </citation>
    <scope>NUCLEOTIDE SEQUENCE [LARGE SCALE GENOMIC DNA]</scope>
    <source>
        <strain evidence="7 8">DSM 14151</strain>
    </source>
</reference>
<dbReference type="EMBL" id="MATO01000034">
    <property type="protein sequence ID" value="OCS90817.1"/>
    <property type="molecule type" value="Genomic_DNA"/>
</dbReference>
<dbReference type="PROSITE" id="PS01039">
    <property type="entry name" value="SBP_BACTERIAL_3"/>
    <property type="match status" value="1"/>
</dbReference>
<accession>A0A1C0YUH3</accession>
<comment type="similarity">
    <text evidence="2 4">Belongs to the bacterial solute-binding protein 3 family.</text>
</comment>
<comment type="subcellular location">
    <subcellularLocation>
        <location evidence="1">Cell envelope</location>
    </subcellularLocation>
</comment>
<gene>
    <name evidence="7" type="ORF">A6K76_01845</name>
</gene>
<evidence type="ECO:0000313" key="7">
    <source>
        <dbReference type="EMBL" id="OCS90817.1"/>
    </source>
</evidence>
<dbReference type="PANTHER" id="PTHR35936:SF17">
    <property type="entry name" value="ARGININE-BINDING EXTRACELLULAR PROTEIN ARTP"/>
    <property type="match status" value="1"/>
</dbReference>
<evidence type="ECO:0000256" key="5">
    <source>
        <dbReference type="SAM" id="SignalP"/>
    </source>
</evidence>
<sequence>MWKSSRVLMLMLIVTVVLVACSKEEEQVVSEAKVEQKEPFKVGLEADYPPFNWTQATEANGAVKLDGSFEYAGGYDVEVAKEVVEALGKELVLVKTEWDDLIPNLEAGKIDAIIAGMSPTAERKERIDFSDTYYASDFVIVTKGDSPYAKARTLADFQGAKITAQLNTTLYNVIDQMANVQKQAAMESFAVMREAVEQGTIDGYVAERSEAISATAAYDTFTYIEFEQGFDVEPEELSIAIGVRKGYEHLDEINSALSTLTEIDQQMFMVQAISNTPVTQ</sequence>
<dbReference type="RefSeq" id="WP_066464248.1">
    <property type="nucleotide sequence ID" value="NZ_MATO01000034.1"/>
</dbReference>
<comment type="caution">
    <text evidence="7">The sequence shown here is derived from an EMBL/GenBank/DDBJ whole genome shotgun (WGS) entry which is preliminary data.</text>
</comment>
<proteinExistence type="inferred from homology"/>
<dbReference type="PANTHER" id="PTHR35936">
    <property type="entry name" value="MEMBRANE-BOUND LYTIC MUREIN TRANSGLYCOSYLASE F"/>
    <property type="match status" value="1"/>
</dbReference>
<feature type="signal peptide" evidence="5">
    <location>
        <begin position="1"/>
        <end position="19"/>
    </location>
</feature>
<feature type="chain" id="PRO_5039651959" evidence="5">
    <location>
        <begin position="20"/>
        <end position="280"/>
    </location>
</feature>
<dbReference type="InterPro" id="IPR018313">
    <property type="entry name" value="SBP_3_CS"/>
</dbReference>
<name>A0A1C0YUH3_9BACL</name>
<organism evidence="7 8">
    <name type="scientific">Caryophanon latum</name>
    <dbReference type="NCBI Taxonomy" id="33977"/>
    <lineage>
        <taxon>Bacteria</taxon>
        <taxon>Bacillati</taxon>
        <taxon>Bacillota</taxon>
        <taxon>Bacilli</taxon>
        <taxon>Bacillales</taxon>
        <taxon>Caryophanaceae</taxon>
        <taxon>Caryophanon</taxon>
    </lineage>
</organism>
<evidence type="ECO:0000256" key="4">
    <source>
        <dbReference type="RuleBase" id="RU003744"/>
    </source>
</evidence>
<protein>
    <submittedName>
        <fullName evidence="7">ABC transporter substrate-binding protein</fullName>
    </submittedName>
</protein>
<dbReference type="GO" id="GO:0030313">
    <property type="term" value="C:cell envelope"/>
    <property type="evidence" value="ECO:0007669"/>
    <property type="project" value="UniProtKB-SubCell"/>
</dbReference>
<dbReference type="Proteomes" id="UP000093482">
    <property type="component" value="Unassembled WGS sequence"/>
</dbReference>
<dbReference type="AlphaFoldDB" id="A0A1C0YUH3"/>
<dbReference type="PROSITE" id="PS51257">
    <property type="entry name" value="PROKAR_LIPOPROTEIN"/>
    <property type="match status" value="1"/>
</dbReference>
<evidence type="ECO:0000313" key="8">
    <source>
        <dbReference type="Proteomes" id="UP000093482"/>
    </source>
</evidence>
<dbReference type="SMART" id="SM00062">
    <property type="entry name" value="PBPb"/>
    <property type="match status" value="1"/>
</dbReference>
<keyword evidence="3 5" id="KW-0732">Signal</keyword>
<dbReference type="Gene3D" id="3.40.190.10">
    <property type="entry name" value="Periplasmic binding protein-like II"/>
    <property type="match status" value="2"/>
</dbReference>
<evidence type="ECO:0000256" key="3">
    <source>
        <dbReference type="ARBA" id="ARBA00022729"/>
    </source>
</evidence>
<evidence type="ECO:0000259" key="6">
    <source>
        <dbReference type="SMART" id="SM00062"/>
    </source>
</evidence>
<dbReference type="InterPro" id="IPR001638">
    <property type="entry name" value="Solute-binding_3/MltF_N"/>
</dbReference>
<dbReference type="OrthoDB" id="9774451at2"/>
<dbReference type="SUPFAM" id="SSF53850">
    <property type="entry name" value="Periplasmic binding protein-like II"/>
    <property type="match status" value="1"/>
</dbReference>
<dbReference type="Pfam" id="PF00497">
    <property type="entry name" value="SBP_bac_3"/>
    <property type="match status" value="1"/>
</dbReference>
<keyword evidence="8" id="KW-1185">Reference proteome</keyword>